<dbReference type="RefSeq" id="WP_171991688.1">
    <property type="nucleotide sequence ID" value="NZ_FSRU01000002.1"/>
</dbReference>
<keyword evidence="3" id="KW-1185">Reference proteome</keyword>
<organism evidence="2 3">
    <name type="scientific">Paraburkholderia phenazinium</name>
    <dbReference type="NCBI Taxonomy" id="60549"/>
    <lineage>
        <taxon>Bacteria</taxon>
        <taxon>Pseudomonadati</taxon>
        <taxon>Pseudomonadota</taxon>
        <taxon>Betaproteobacteria</taxon>
        <taxon>Burkholderiales</taxon>
        <taxon>Burkholderiaceae</taxon>
        <taxon>Paraburkholderia</taxon>
    </lineage>
</organism>
<reference evidence="2 3" key="1">
    <citation type="submission" date="2016-11" db="EMBL/GenBank/DDBJ databases">
        <authorList>
            <person name="Jaros S."/>
            <person name="Januszkiewicz K."/>
            <person name="Wedrychowicz H."/>
        </authorList>
    </citation>
    <scope>NUCLEOTIDE SEQUENCE [LARGE SCALE GENOMIC DNA]</scope>
    <source>
        <strain evidence="2 3">GAS95</strain>
    </source>
</reference>
<accession>A0A1N6KP71</accession>
<evidence type="ECO:0000313" key="2">
    <source>
        <dbReference type="EMBL" id="SIO58310.1"/>
    </source>
</evidence>
<keyword evidence="1" id="KW-0472">Membrane</keyword>
<feature type="transmembrane region" description="Helical" evidence="1">
    <location>
        <begin position="21"/>
        <end position="46"/>
    </location>
</feature>
<gene>
    <name evidence="2" type="ORF">SAMN05444165_4097</name>
</gene>
<protein>
    <submittedName>
        <fullName evidence="2">Uncharacterized protein</fullName>
    </submittedName>
</protein>
<name>A0A1N6KP71_9BURK</name>
<evidence type="ECO:0000256" key="1">
    <source>
        <dbReference type="SAM" id="Phobius"/>
    </source>
</evidence>
<keyword evidence="1" id="KW-1133">Transmembrane helix</keyword>
<sequence>MRRSHADNDLLEAVHEGLGTLAKICACAGAAATIGAALYVALAIGVGCA</sequence>
<dbReference type="EMBL" id="FSRU01000002">
    <property type="protein sequence ID" value="SIO58310.1"/>
    <property type="molecule type" value="Genomic_DNA"/>
</dbReference>
<dbReference type="Proteomes" id="UP000185151">
    <property type="component" value="Unassembled WGS sequence"/>
</dbReference>
<keyword evidence="1" id="KW-0812">Transmembrane</keyword>
<proteinExistence type="predicted"/>
<evidence type="ECO:0000313" key="3">
    <source>
        <dbReference type="Proteomes" id="UP000185151"/>
    </source>
</evidence>
<dbReference type="AlphaFoldDB" id="A0A1N6KP71"/>